<name>A0A512BLK9_9HYPH</name>
<dbReference type="EMBL" id="BJYU01000003">
    <property type="protein sequence ID" value="GEO12833.1"/>
    <property type="molecule type" value="Genomic_DNA"/>
</dbReference>
<dbReference type="PROSITE" id="PS51186">
    <property type="entry name" value="GNAT"/>
    <property type="match status" value="1"/>
</dbReference>
<evidence type="ECO:0000256" key="1">
    <source>
        <dbReference type="ARBA" id="ARBA00008694"/>
    </source>
</evidence>
<keyword evidence="6" id="KW-1185">Reference proteome</keyword>
<proteinExistence type="inferred from homology"/>
<dbReference type="Pfam" id="PF00583">
    <property type="entry name" value="Acetyltransf_1"/>
    <property type="match status" value="1"/>
</dbReference>
<reference evidence="5 6" key="1">
    <citation type="submission" date="2019-07" db="EMBL/GenBank/DDBJ databases">
        <title>Whole genome shotgun sequence of Microvirga aerophila NBRC 106136.</title>
        <authorList>
            <person name="Hosoyama A."/>
            <person name="Uohara A."/>
            <person name="Ohji S."/>
            <person name="Ichikawa N."/>
        </authorList>
    </citation>
    <scope>NUCLEOTIDE SEQUENCE [LARGE SCALE GENOMIC DNA]</scope>
    <source>
        <strain evidence="5 6">NBRC 106136</strain>
    </source>
</reference>
<comment type="similarity">
    <text evidence="1">Belongs to the acetyltransferase family.</text>
</comment>
<dbReference type="InterPro" id="IPR000182">
    <property type="entry name" value="GNAT_dom"/>
</dbReference>
<dbReference type="FunFam" id="3.40.630.30:FF:000064">
    <property type="entry name" value="GNAT family acetyltransferase"/>
    <property type="match status" value="1"/>
</dbReference>
<dbReference type="PANTHER" id="PTHR10545:SF29">
    <property type="entry name" value="GH14572P-RELATED"/>
    <property type="match status" value="1"/>
</dbReference>
<dbReference type="Proteomes" id="UP000321085">
    <property type="component" value="Unassembled WGS sequence"/>
</dbReference>
<sequence>MRPSDLDSAANLRHNGRMSLTIRKAEARDASLIFAFIRELAEYERLAHEVDATEADIAEALFGPQPRVFADIAEWDGEPAGFALWFYNFSTFRGRHGLYLEDLFVRPDFRSKGIGKALLRHLARRCLAEDLARLEWWVLDWNEPALGVYQSIGAMPMNEWTVQRLTGENLAKLAEAS</sequence>
<dbReference type="GO" id="GO:0008080">
    <property type="term" value="F:N-acetyltransferase activity"/>
    <property type="evidence" value="ECO:0007669"/>
    <property type="project" value="TreeGrafter"/>
</dbReference>
<dbReference type="SUPFAM" id="SSF55729">
    <property type="entry name" value="Acyl-CoA N-acyltransferases (Nat)"/>
    <property type="match status" value="1"/>
</dbReference>
<dbReference type="Gene3D" id="3.40.630.30">
    <property type="match status" value="1"/>
</dbReference>
<dbReference type="CDD" id="cd04301">
    <property type="entry name" value="NAT_SF"/>
    <property type="match status" value="1"/>
</dbReference>
<dbReference type="InterPro" id="IPR016181">
    <property type="entry name" value="Acyl_CoA_acyltransferase"/>
</dbReference>
<accession>A0A512BLK9</accession>
<dbReference type="InterPro" id="IPR051016">
    <property type="entry name" value="Diverse_Substrate_AcTransf"/>
</dbReference>
<dbReference type="PANTHER" id="PTHR10545">
    <property type="entry name" value="DIAMINE N-ACETYLTRANSFERASE"/>
    <property type="match status" value="1"/>
</dbReference>
<evidence type="ECO:0000256" key="2">
    <source>
        <dbReference type="ARBA" id="ARBA00022679"/>
    </source>
</evidence>
<feature type="domain" description="N-acetyltransferase" evidence="4">
    <location>
        <begin position="20"/>
        <end position="175"/>
    </location>
</feature>
<gene>
    <name evidence="5" type="ORF">MAE02_05290</name>
</gene>
<keyword evidence="3" id="KW-0012">Acyltransferase</keyword>
<comment type="caution">
    <text evidence="5">The sequence shown here is derived from an EMBL/GenBank/DDBJ whole genome shotgun (WGS) entry which is preliminary data.</text>
</comment>
<evidence type="ECO:0000259" key="4">
    <source>
        <dbReference type="PROSITE" id="PS51186"/>
    </source>
</evidence>
<evidence type="ECO:0000256" key="3">
    <source>
        <dbReference type="ARBA" id="ARBA00023315"/>
    </source>
</evidence>
<organism evidence="5 6">
    <name type="scientific">Microvirga aerophila</name>
    <dbReference type="NCBI Taxonomy" id="670291"/>
    <lineage>
        <taxon>Bacteria</taxon>
        <taxon>Pseudomonadati</taxon>
        <taxon>Pseudomonadota</taxon>
        <taxon>Alphaproteobacteria</taxon>
        <taxon>Hyphomicrobiales</taxon>
        <taxon>Methylobacteriaceae</taxon>
        <taxon>Microvirga</taxon>
    </lineage>
</organism>
<evidence type="ECO:0000313" key="5">
    <source>
        <dbReference type="EMBL" id="GEO12833.1"/>
    </source>
</evidence>
<dbReference type="AlphaFoldDB" id="A0A512BLK9"/>
<evidence type="ECO:0000313" key="6">
    <source>
        <dbReference type="Proteomes" id="UP000321085"/>
    </source>
</evidence>
<keyword evidence="2 5" id="KW-0808">Transferase</keyword>
<protein>
    <submittedName>
        <fullName evidence="5">N-acetyltransferase</fullName>
    </submittedName>
</protein>